<dbReference type="HOGENOM" id="CLU_012494_8_0_1"/>
<accession>A0A0D0CT61</accession>
<dbReference type="AlphaFoldDB" id="A0A0D0CT61"/>
<dbReference type="InterPro" id="IPR049492">
    <property type="entry name" value="BD-FAE-like_dom"/>
</dbReference>
<dbReference type="Pfam" id="PF20434">
    <property type="entry name" value="BD-FAE"/>
    <property type="match status" value="1"/>
</dbReference>
<dbReference type="GO" id="GO:0016787">
    <property type="term" value="F:hydrolase activity"/>
    <property type="evidence" value="ECO:0007669"/>
    <property type="project" value="UniProtKB-KW"/>
</dbReference>
<evidence type="ECO:0000313" key="4">
    <source>
        <dbReference type="Proteomes" id="UP000053593"/>
    </source>
</evidence>
<dbReference type="EMBL" id="KN834767">
    <property type="protein sequence ID" value="KIK62577.1"/>
    <property type="molecule type" value="Genomic_DNA"/>
</dbReference>
<name>A0A0D0CT61_9AGAR</name>
<dbReference type="SUPFAM" id="SSF53474">
    <property type="entry name" value="alpha/beta-Hydrolases"/>
    <property type="match status" value="1"/>
</dbReference>
<protein>
    <recommendedName>
        <fullName evidence="2">BD-FAE-like domain-containing protein</fullName>
    </recommendedName>
</protein>
<dbReference type="InterPro" id="IPR050300">
    <property type="entry name" value="GDXG_lipolytic_enzyme"/>
</dbReference>
<dbReference type="PANTHER" id="PTHR48081">
    <property type="entry name" value="AB HYDROLASE SUPERFAMILY PROTEIN C4A8.06C"/>
    <property type="match status" value="1"/>
</dbReference>
<proteinExistence type="predicted"/>
<feature type="domain" description="BD-FAE-like" evidence="2">
    <location>
        <begin position="58"/>
        <end position="161"/>
    </location>
</feature>
<dbReference type="Gene3D" id="3.40.50.1820">
    <property type="entry name" value="alpha/beta hydrolase"/>
    <property type="match status" value="1"/>
</dbReference>
<dbReference type="Proteomes" id="UP000053593">
    <property type="component" value="Unassembled WGS sequence"/>
</dbReference>
<evidence type="ECO:0000313" key="3">
    <source>
        <dbReference type="EMBL" id="KIK62577.1"/>
    </source>
</evidence>
<keyword evidence="1" id="KW-0378">Hydrolase</keyword>
<reference evidence="3 4" key="1">
    <citation type="submission" date="2014-04" db="EMBL/GenBank/DDBJ databases">
        <title>Evolutionary Origins and Diversification of the Mycorrhizal Mutualists.</title>
        <authorList>
            <consortium name="DOE Joint Genome Institute"/>
            <consortium name="Mycorrhizal Genomics Consortium"/>
            <person name="Kohler A."/>
            <person name="Kuo A."/>
            <person name="Nagy L.G."/>
            <person name="Floudas D."/>
            <person name="Copeland A."/>
            <person name="Barry K.W."/>
            <person name="Cichocki N."/>
            <person name="Veneault-Fourrey C."/>
            <person name="LaButti K."/>
            <person name="Lindquist E.A."/>
            <person name="Lipzen A."/>
            <person name="Lundell T."/>
            <person name="Morin E."/>
            <person name="Murat C."/>
            <person name="Riley R."/>
            <person name="Ohm R."/>
            <person name="Sun H."/>
            <person name="Tunlid A."/>
            <person name="Henrissat B."/>
            <person name="Grigoriev I.V."/>
            <person name="Hibbett D.S."/>
            <person name="Martin F."/>
        </authorList>
    </citation>
    <scope>NUCLEOTIDE SEQUENCE [LARGE SCALE GENOMIC DNA]</scope>
    <source>
        <strain evidence="3 4">FD-317 M1</strain>
    </source>
</reference>
<dbReference type="InterPro" id="IPR029058">
    <property type="entry name" value="AB_hydrolase_fold"/>
</dbReference>
<sequence>MLKEIREDIERRGTVWSAAEAEGVRNLYVKIYKEDRYREGVQEKLENIRYGPHERNVLDVYVPKESSASKRNVVVFSHGGGLVAGDKSLYENIGNYFAAHGYIAVVNNYRLVPGVTYPGGGDDIQMVREWIYNNISKSEYGSGDPEKVVLIGHSAGGFHIATNIYAAGDPSRSGQDALVPPVAGIVHLSPPFTFGKGPNERRPVVKAYYGTDDVDEVRKHTPVGLIEGLPKDSPVLNPVELPTLILVAQYDPEEIQHTIFEFVEKYRYKSPRGILPELTVVPGHNHLSYVLAIGKEEDVPGRMLREFVDKVCSK</sequence>
<keyword evidence="4" id="KW-1185">Reference proteome</keyword>
<dbReference type="OrthoDB" id="433474at2759"/>
<gene>
    <name evidence="3" type="ORF">GYMLUDRAFT_72778</name>
</gene>
<evidence type="ECO:0000256" key="1">
    <source>
        <dbReference type="ARBA" id="ARBA00022801"/>
    </source>
</evidence>
<organism evidence="3 4">
    <name type="scientific">Collybiopsis luxurians FD-317 M1</name>
    <dbReference type="NCBI Taxonomy" id="944289"/>
    <lineage>
        <taxon>Eukaryota</taxon>
        <taxon>Fungi</taxon>
        <taxon>Dikarya</taxon>
        <taxon>Basidiomycota</taxon>
        <taxon>Agaricomycotina</taxon>
        <taxon>Agaricomycetes</taxon>
        <taxon>Agaricomycetidae</taxon>
        <taxon>Agaricales</taxon>
        <taxon>Marasmiineae</taxon>
        <taxon>Omphalotaceae</taxon>
        <taxon>Collybiopsis</taxon>
        <taxon>Collybiopsis luxurians</taxon>
    </lineage>
</organism>
<evidence type="ECO:0000259" key="2">
    <source>
        <dbReference type="Pfam" id="PF20434"/>
    </source>
</evidence>